<feature type="domain" description="Protein kinase" evidence="16">
    <location>
        <begin position="736"/>
        <end position="1010"/>
    </location>
</feature>
<keyword evidence="6" id="KW-0547">Nucleotide-binding</keyword>
<evidence type="ECO:0000313" key="17">
    <source>
        <dbReference type="EMBL" id="GAV78092.1"/>
    </source>
</evidence>
<evidence type="ECO:0000256" key="11">
    <source>
        <dbReference type="ARBA" id="ARBA00023157"/>
    </source>
</evidence>
<reference evidence="18" key="1">
    <citation type="submission" date="2016-04" db="EMBL/GenBank/DDBJ databases">
        <title>Cephalotus genome sequencing.</title>
        <authorList>
            <person name="Fukushima K."/>
            <person name="Hasebe M."/>
            <person name="Fang X."/>
        </authorList>
    </citation>
    <scope>NUCLEOTIDE SEQUENCE [LARGE SCALE GENOMIC DNA]</scope>
    <source>
        <strain evidence="18">cv. St1</strain>
    </source>
</reference>
<dbReference type="GO" id="GO:0004674">
    <property type="term" value="F:protein serine/threonine kinase activity"/>
    <property type="evidence" value="ECO:0007669"/>
    <property type="project" value="UniProtKB-KW"/>
</dbReference>
<dbReference type="Pfam" id="PF07714">
    <property type="entry name" value="PK_Tyr_Ser-Thr"/>
    <property type="match status" value="1"/>
</dbReference>
<dbReference type="Pfam" id="PF08488">
    <property type="entry name" value="WAK"/>
    <property type="match status" value="1"/>
</dbReference>
<dbReference type="PROSITE" id="PS00108">
    <property type="entry name" value="PROTEIN_KINASE_ST"/>
    <property type="match status" value="2"/>
</dbReference>
<dbReference type="GO" id="GO:0005509">
    <property type="term" value="F:calcium ion binding"/>
    <property type="evidence" value="ECO:0007669"/>
    <property type="project" value="InterPro"/>
</dbReference>
<evidence type="ECO:0000256" key="8">
    <source>
        <dbReference type="ARBA" id="ARBA00022840"/>
    </source>
</evidence>
<dbReference type="SUPFAM" id="SSF57196">
    <property type="entry name" value="EGF/Laminin"/>
    <property type="match status" value="1"/>
</dbReference>
<dbReference type="SMART" id="SM00220">
    <property type="entry name" value="S_TKc"/>
    <property type="match status" value="2"/>
</dbReference>
<keyword evidence="7 17" id="KW-0418">Kinase</keyword>
<feature type="domain" description="Protein kinase" evidence="16">
    <location>
        <begin position="57"/>
        <end position="331"/>
    </location>
</feature>
<dbReference type="GO" id="GO:0005524">
    <property type="term" value="F:ATP binding"/>
    <property type="evidence" value="ECO:0007669"/>
    <property type="project" value="UniProtKB-KW"/>
</dbReference>
<dbReference type="InterPro" id="IPR025287">
    <property type="entry name" value="WAK_GUB"/>
</dbReference>
<evidence type="ECO:0000256" key="15">
    <source>
        <dbReference type="SAM" id="Phobius"/>
    </source>
</evidence>
<dbReference type="PANTHER" id="PTHR27005:SF280">
    <property type="entry name" value="WALL-ASSOCIATED RECEPTOR KINASE-LIKE 8"/>
    <property type="match status" value="1"/>
</dbReference>
<dbReference type="PROSITE" id="PS01187">
    <property type="entry name" value="EGF_CA"/>
    <property type="match status" value="1"/>
</dbReference>
<dbReference type="GO" id="GO:0030247">
    <property type="term" value="F:polysaccharide binding"/>
    <property type="evidence" value="ECO:0007669"/>
    <property type="project" value="InterPro"/>
</dbReference>
<keyword evidence="5" id="KW-0732">Signal</keyword>
<name>A0A1Q3CD96_CEPFO</name>
<comment type="caution">
    <text evidence="17">The sequence shown here is derived from an EMBL/GenBank/DDBJ whole genome shotgun (WGS) entry which is preliminary data.</text>
</comment>
<keyword evidence="10 15" id="KW-0472">Membrane</keyword>
<keyword evidence="11" id="KW-1015">Disulfide bond</keyword>
<protein>
    <submittedName>
        <fullName evidence="17">Pkinase domain-containing protein/EGF_CA domain-containing protein/WAK domain-containing protein/GUB_WAK_bind domain-containing protein</fullName>
    </submittedName>
</protein>
<evidence type="ECO:0000256" key="6">
    <source>
        <dbReference type="ARBA" id="ARBA00022741"/>
    </source>
</evidence>
<evidence type="ECO:0000256" key="9">
    <source>
        <dbReference type="ARBA" id="ARBA00022989"/>
    </source>
</evidence>
<feature type="transmembrane region" description="Helical" evidence="15">
    <location>
        <begin position="660"/>
        <end position="682"/>
    </location>
</feature>
<dbReference type="PANTHER" id="PTHR27005">
    <property type="entry name" value="WALL-ASSOCIATED RECEPTOR KINASE-LIKE 21"/>
    <property type="match status" value="1"/>
</dbReference>
<accession>A0A1Q3CD96</accession>
<dbReference type="InterPro" id="IPR013695">
    <property type="entry name" value="WAK"/>
</dbReference>
<dbReference type="AlphaFoldDB" id="A0A1Q3CD96"/>
<keyword evidence="4 15" id="KW-0812">Transmembrane</keyword>
<keyword evidence="12" id="KW-0325">Glycoprotein</keyword>
<dbReference type="STRING" id="3775.A0A1Q3CD96"/>
<dbReference type="InterPro" id="IPR045274">
    <property type="entry name" value="WAK-like"/>
</dbReference>
<comment type="catalytic activity">
    <reaction evidence="13">
        <text>L-seryl-[protein] + ATP = O-phospho-L-seryl-[protein] + ADP + H(+)</text>
        <dbReference type="Rhea" id="RHEA:17989"/>
        <dbReference type="Rhea" id="RHEA-COMP:9863"/>
        <dbReference type="Rhea" id="RHEA-COMP:11604"/>
        <dbReference type="ChEBI" id="CHEBI:15378"/>
        <dbReference type="ChEBI" id="CHEBI:29999"/>
        <dbReference type="ChEBI" id="CHEBI:30616"/>
        <dbReference type="ChEBI" id="CHEBI:83421"/>
        <dbReference type="ChEBI" id="CHEBI:456216"/>
    </reaction>
</comment>
<keyword evidence="2" id="KW-0723">Serine/threonine-protein kinase</keyword>
<dbReference type="FunCoup" id="A0A1Q3CD96">
    <property type="interactions" value="339"/>
</dbReference>
<dbReference type="InterPro" id="IPR001881">
    <property type="entry name" value="EGF-like_Ca-bd_dom"/>
</dbReference>
<dbReference type="Gene3D" id="2.10.25.10">
    <property type="entry name" value="Laminin"/>
    <property type="match status" value="1"/>
</dbReference>
<sequence length="1065" mass="120398">LYKLMSKRKKIKLQKHFFKRNSGLLLQQQLSSRDEGNIKSSSKVFTSKKLEKATDYFNDNRILGQGGQGTVYKGMLVDGRIVAVKKSKLVDKEKLEEFINEVVILSQINHRNVVKLLGCCLETEVPLLVYEFIPNGNLYQYLHDQSKEFPTSWDMRLRMATEVAGAICYLHLAAAIPIYHRDIKPTNILLDENYRAKIADFGTSRSIAIDKTHLTTRVQGTFGYFDPEYFQSSQFMDKSDVYGFGVVLVELLTGQKPISFVASEEYSKSLATNFLLIMEENRVHDILDPRIKGHCSTEEVMAVAILAKGCLSLNGKKRPTIRQVSMELEGICSLPQKEINVRLNKTMVLRLVFRITFLLLLINELAIATPKNYLPQCDRYSSCGNISIPYPFGIGPNCSMNDGFEMICNQTDGIPKLTIKSINMEVLNIRVETQTVLVKGPIISSNCSNRGNHSAAVNLSTSPFAFSESENTFAAMGCNNRAIMANIDPELVGCESTCETDANFTRQLYLNCSGIDCCRTTLPSYLQVFYAKFERKNVNDESQDGCKLAFLAEQYWFQMNGTRMSNVQYMDYVPVTLDWILFDPDFRSIPRDDSVSCYSSKYPNSTKCTCQFGYEGNPYLPAGCEDIDECLDGQHCIDADCVNLRGSYRCQNGYRRKNPWIIASVGSGFGMFLALVGPWWLYKQMKKRKKIKLQKQFFKRNGGLLLQQQLSSRDEGNMESSKVFTSKELEKATDYFNDNRILGQGGQGTVYKGMLVDGRIVAVKKSKLVDKEKLEEFINEVVILSQINHRNVVKLLGCCLETEVPLLVYEFIPNGNLYQYLHDQSEEFPISWDMRLRMATEVAGAISYLHSAAAIPIYHRDIKSTNILLDEKYRAKIADFGTSRSIAIDKTHLTTKVQGTFGYLDPEYFQSSQFTDKSDVYSFGVVLVELLTGQKPISSVASEEYSRSLATNFLLVMEENRVLDILDPRIKGHCSTEEVMAVANLAKGCLSLNGKKRPTMRQVSMELERISSLQQAETNVRHDETTYAQRGAGNYQDFGNSTRSAFDTTSTTFSVEMDPLIREES</sequence>
<dbReference type="InterPro" id="IPR018097">
    <property type="entry name" value="EGF_Ca-bd_CS"/>
</dbReference>
<dbReference type="Pfam" id="PF13947">
    <property type="entry name" value="GUB_WAK_bind"/>
    <property type="match status" value="1"/>
</dbReference>
<dbReference type="SMART" id="SM00179">
    <property type="entry name" value="EGF_CA"/>
    <property type="match status" value="1"/>
</dbReference>
<gene>
    <name evidence="17" type="ORF">CFOL_v3_21560</name>
</gene>
<dbReference type="GO" id="GO:0007166">
    <property type="term" value="P:cell surface receptor signaling pathway"/>
    <property type="evidence" value="ECO:0007669"/>
    <property type="project" value="InterPro"/>
</dbReference>
<dbReference type="Pfam" id="PF00069">
    <property type="entry name" value="Pkinase"/>
    <property type="match status" value="1"/>
</dbReference>
<evidence type="ECO:0000256" key="2">
    <source>
        <dbReference type="ARBA" id="ARBA00022527"/>
    </source>
</evidence>
<organism evidence="17 18">
    <name type="scientific">Cephalotus follicularis</name>
    <name type="common">Albany pitcher plant</name>
    <dbReference type="NCBI Taxonomy" id="3775"/>
    <lineage>
        <taxon>Eukaryota</taxon>
        <taxon>Viridiplantae</taxon>
        <taxon>Streptophyta</taxon>
        <taxon>Embryophyta</taxon>
        <taxon>Tracheophyta</taxon>
        <taxon>Spermatophyta</taxon>
        <taxon>Magnoliopsida</taxon>
        <taxon>eudicotyledons</taxon>
        <taxon>Gunneridae</taxon>
        <taxon>Pentapetalae</taxon>
        <taxon>rosids</taxon>
        <taxon>fabids</taxon>
        <taxon>Oxalidales</taxon>
        <taxon>Cephalotaceae</taxon>
        <taxon>Cephalotus</taxon>
    </lineage>
</organism>
<evidence type="ECO:0000256" key="3">
    <source>
        <dbReference type="ARBA" id="ARBA00022679"/>
    </source>
</evidence>
<keyword evidence="18" id="KW-1185">Reference proteome</keyword>
<evidence type="ECO:0000256" key="13">
    <source>
        <dbReference type="ARBA" id="ARBA00047558"/>
    </source>
</evidence>
<dbReference type="EMBL" id="BDDD01001736">
    <property type="protein sequence ID" value="GAV78092.1"/>
    <property type="molecule type" value="Genomic_DNA"/>
</dbReference>
<keyword evidence="8" id="KW-0067">ATP-binding</keyword>
<comment type="catalytic activity">
    <reaction evidence="14">
        <text>L-threonyl-[protein] + ATP = O-phospho-L-threonyl-[protein] + ADP + H(+)</text>
        <dbReference type="Rhea" id="RHEA:46608"/>
        <dbReference type="Rhea" id="RHEA-COMP:11060"/>
        <dbReference type="Rhea" id="RHEA-COMP:11605"/>
        <dbReference type="ChEBI" id="CHEBI:15378"/>
        <dbReference type="ChEBI" id="CHEBI:30013"/>
        <dbReference type="ChEBI" id="CHEBI:30616"/>
        <dbReference type="ChEBI" id="CHEBI:61977"/>
        <dbReference type="ChEBI" id="CHEBI:456216"/>
    </reaction>
</comment>
<evidence type="ECO:0000256" key="1">
    <source>
        <dbReference type="ARBA" id="ARBA00004479"/>
    </source>
</evidence>
<evidence type="ECO:0000256" key="7">
    <source>
        <dbReference type="ARBA" id="ARBA00022777"/>
    </source>
</evidence>
<dbReference type="FunFam" id="3.30.200.20:FF:000043">
    <property type="entry name" value="Wall-associated receptor kinase 2"/>
    <property type="match status" value="2"/>
</dbReference>
<dbReference type="OrthoDB" id="4062651at2759"/>
<evidence type="ECO:0000256" key="5">
    <source>
        <dbReference type="ARBA" id="ARBA00022729"/>
    </source>
</evidence>
<dbReference type="Gene3D" id="1.10.510.10">
    <property type="entry name" value="Transferase(Phosphotransferase) domain 1"/>
    <property type="match status" value="2"/>
</dbReference>
<evidence type="ECO:0000256" key="10">
    <source>
        <dbReference type="ARBA" id="ARBA00023136"/>
    </source>
</evidence>
<dbReference type="InterPro" id="IPR001245">
    <property type="entry name" value="Ser-Thr/Tyr_kinase_cat_dom"/>
</dbReference>
<feature type="non-terminal residue" evidence="17">
    <location>
        <position position="1"/>
    </location>
</feature>
<comment type="subcellular location">
    <subcellularLocation>
        <location evidence="1">Membrane</location>
        <topology evidence="1">Single-pass type I membrane protein</topology>
    </subcellularLocation>
</comment>
<proteinExistence type="predicted"/>
<evidence type="ECO:0000256" key="4">
    <source>
        <dbReference type="ARBA" id="ARBA00022692"/>
    </source>
</evidence>
<keyword evidence="3" id="KW-0808">Transferase</keyword>
<dbReference type="InterPro" id="IPR008271">
    <property type="entry name" value="Ser/Thr_kinase_AS"/>
</dbReference>
<evidence type="ECO:0000313" key="18">
    <source>
        <dbReference type="Proteomes" id="UP000187406"/>
    </source>
</evidence>
<dbReference type="SUPFAM" id="SSF56112">
    <property type="entry name" value="Protein kinase-like (PK-like)"/>
    <property type="match status" value="2"/>
</dbReference>
<dbReference type="GO" id="GO:0005886">
    <property type="term" value="C:plasma membrane"/>
    <property type="evidence" value="ECO:0007669"/>
    <property type="project" value="TreeGrafter"/>
</dbReference>
<dbReference type="Gene3D" id="3.30.200.20">
    <property type="entry name" value="Phosphorylase Kinase, domain 1"/>
    <property type="match status" value="2"/>
</dbReference>
<dbReference type="InParanoid" id="A0A1Q3CD96"/>
<dbReference type="FunFam" id="1.10.510.10:FF:000084">
    <property type="entry name" value="Wall-associated receptor kinase 2"/>
    <property type="match status" value="2"/>
</dbReference>
<keyword evidence="9 15" id="KW-1133">Transmembrane helix</keyword>
<dbReference type="InterPro" id="IPR011009">
    <property type="entry name" value="Kinase-like_dom_sf"/>
</dbReference>
<evidence type="ECO:0000259" key="16">
    <source>
        <dbReference type="PROSITE" id="PS50011"/>
    </source>
</evidence>
<dbReference type="InterPro" id="IPR000719">
    <property type="entry name" value="Prot_kinase_dom"/>
</dbReference>
<evidence type="ECO:0000256" key="12">
    <source>
        <dbReference type="ARBA" id="ARBA00023180"/>
    </source>
</evidence>
<dbReference type="PROSITE" id="PS50011">
    <property type="entry name" value="PROTEIN_KINASE_DOM"/>
    <property type="match status" value="2"/>
</dbReference>
<dbReference type="CDD" id="cd00054">
    <property type="entry name" value="EGF_CA"/>
    <property type="match status" value="1"/>
</dbReference>
<dbReference type="CDD" id="cd14066">
    <property type="entry name" value="STKc_IRAK"/>
    <property type="match status" value="1"/>
</dbReference>
<evidence type="ECO:0000256" key="14">
    <source>
        <dbReference type="ARBA" id="ARBA00047951"/>
    </source>
</evidence>
<dbReference type="Proteomes" id="UP000187406">
    <property type="component" value="Unassembled WGS sequence"/>
</dbReference>